<dbReference type="STRING" id="993689.GCA_002077135_00017"/>
<gene>
    <name evidence="1" type="ORF">B1806_16020</name>
</gene>
<feature type="non-terminal residue" evidence="1">
    <location>
        <position position="1"/>
    </location>
</feature>
<accession>A0A4S3KDE5</accession>
<reference evidence="1 2" key="1">
    <citation type="submission" date="2017-02" db="EMBL/GenBank/DDBJ databases">
        <title>Whole genome sequencing of Metallibacterium scheffleri DSM 24874 (T).</title>
        <authorList>
            <person name="Kumar S."/>
            <person name="Patil P."/>
            <person name="Patil P.B."/>
        </authorList>
    </citation>
    <scope>NUCLEOTIDE SEQUENCE [LARGE SCALE GENOMIC DNA]</scope>
    <source>
        <strain evidence="1 2">DSM 24874</strain>
    </source>
</reference>
<proteinExistence type="predicted"/>
<protein>
    <submittedName>
        <fullName evidence="1">Uncharacterized protein</fullName>
    </submittedName>
</protein>
<dbReference type="AlphaFoldDB" id="A0A4S3KDE5"/>
<dbReference type="Proteomes" id="UP000307749">
    <property type="component" value="Unassembled WGS sequence"/>
</dbReference>
<evidence type="ECO:0000313" key="1">
    <source>
        <dbReference type="EMBL" id="THD06477.1"/>
    </source>
</evidence>
<keyword evidence="2" id="KW-1185">Reference proteome</keyword>
<evidence type="ECO:0000313" key="2">
    <source>
        <dbReference type="Proteomes" id="UP000307749"/>
    </source>
</evidence>
<dbReference type="EMBL" id="MWQO01000078">
    <property type="protein sequence ID" value="THD06477.1"/>
    <property type="molecule type" value="Genomic_DNA"/>
</dbReference>
<dbReference type="RefSeq" id="WP_210772051.1">
    <property type="nucleotide sequence ID" value="NZ_MWQO01000078.1"/>
</dbReference>
<comment type="caution">
    <text evidence="1">The sequence shown here is derived from an EMBL/GenBank/DDBJ whole genome shotgun (WGS) entry which is preliminary data.</text>
</comment>
<name>A0A4S3KDE5_9GAMM</name>
<organism evidence="1 2">
    <name type="scientific">Metallibacterium scheffleri</name>
    <dbReference type="NCBI Taxonomy" id="993689"/>
    <lineage>
        <taxon>Bacteria</taxon>
        <taxon>Pseudomonadati</taxon>
        <taxon>Pseudomonadota</taxon>
        <taxon>Gammaproteobacteria</taxon>
        <taxon>Lysobacterales</taxon>
        <taxon>Rhodanobacteraceae</taxon>
        <taxon>Metallibacterium</taxon>
    </lineage>
</organism>
<sequence length="93" mass="9862">PEGVAFADLRVARDADGHVSFTVDPLQRICEASGIDMDTVMASEDSAVAFILGWYRAHLACGYAPEPTVEDLRAEAEAEDRYGGGISYPPGSG</sequence>